<accession>A0A841H4D4</accession>
<dbReference type="EMBL" id="JACHIA010000018">
    <property type="protein sequence ID" value="MBB6072812.1"/>
    <property type="molecule type" value="Genomic_DNA"/>
</dbReference>
<evidence type="ECO:0000256" key="2">
    <source>
        <dbReference type="SAM" id="Phobius"/>
    </source>
</evidence>
<keyword evidence="2" id="KW-0812">Transmembrane</keyword>
<dbReference type="RefSeq" id="WP_170035465.1">
    <property type="nucleotide sequence ID" value="NZ_JABDTL010000001.1"/>
</dbReference>
<comment type="caution">
    <text evidence="3">The sequence shown here is derived from an EMBL/GenBank/DDBJ whole genome shotgun (WGS) entry which is preliminary data.</text>
</comment>
<name>A0A841H4D4_9BACT</name>
<dbReference type="Proteomes" id="UP000582837">
    <property type="component" value="Unassembled WGS sequence"/>
</dbReference>
<protein>
    <recommendedName>
        <fullName evidence="5">Cell division protein FtsL</fullName>
    </recommendedName>
</protein>
<feature type="region of interest" description="Disordered" evidence="1">
    <location>
        <begin position="1"/>
        <end position="33"/>
    </location>
</feature>
<evidence type="ECO:0000256" key="1">
    <source>
        <dbReference type="SAM" id="MobiDB-lite"/>
    </source>
</evidence>
<organism evidence="3 4">
    <name type="scientific">Longimicrobium terrae</name>
    <dbReference type="NCBI Taxonomy" id="1639882"/>
    <lineage>
        <taxon>Bacteria</taxon>
        <taxon>Pseudomonadati</taxon>
        <taxon>Gemmatimonadota</taxon>
        <taxon>Longimicrobiia</taxon>
        <taxon>Longimicrobiales</taxon>
        <taxon>Longimicrobiaceae</taxon>
        <taxon>Longimicrobium</taxon>
    </lineage>
</organism>
<keyword evidence="2" id="KW-0472">Membrane</keyword>
<evidence type="ECO:0000313" key="3">
    <source>
        <dbReference type="EMBL" id="MBB6072812.1"/>
    </source>
</evidence>
<feature type="transmembrane region" description="Helical" evidence="2">
    <location>
        <begin position="40"/>
        <end position="59"/>
    </location>
</feature>
<gene>
    <name evidence="3" type="ORF">HNQ61_004476</name>
</gene>
<evidence type="ECO:0000313" key="4">
    <source>
        <dbReference type="Proteomes" id="UP000582837"/>
    </source>
</evidence>
<evidence type="ECO:0008006" key="5">
    <source>
        <dbReference type="Google" id="ProtNLM"/>
    </source>
</evidence>
<dbReference type="AlphaFoldDB" id="A0A841H4D4"/>
<keyword evidence="2" id="KW-1133">Transmembrane helix</keyword>
<proteinExistence type="predicted"/>
<sequence>MTADALPSPRRPARGRSGGAAPWEAPRAVDPARRSRRRAALGRLLLVLAVAGSLASVVWRQTEGVARQRELSRVQNETSIAEAERVEWANRIQALQTRARITGAASRMGLHVARDEEVILLPVAASAMEQAP</sequence>
<reference evidence="3 4" key="1">
    <citation type="submission" date="2020-08" db="EMBL/GenBank/DDBJ databases">
        <title>Genomic Encyclopedia of Type Strains, Phase IV (KMG-IV): sequencing the most valuable type-strain genomes for metagenomic binning, comparative biology and taxonomic classification.</title>
        <authorList>
            <person name="Goeker M."/>
        </authorList>
    </citation>
    <scope>NUCLEOTIDE SEQUENCE [LARGE SCALE GENOMIC DNA]</scope>
    <source>
        <strain evidence="3 4">DSM 29007</strain>
    </source>
</reference>
<keyword evidence="4" id="KW-1185">Reference proteome</keyword>